<sequence length="104" mass="12241">MPLLSDHFSSPLFTYLLTIKMNQINFMITMSDFILQKNSEISGQLNKQNPIFGSFDHQLTLINIYSQSKMNLKITKAFQLELTHSQKIEIRGQLMDYYNNEYLQ</sequence>
<dbReference type="EMBL" id="CAJJDP010000037">
    <property type="protein sequence ID" value="CAD8159740.1"/>
    <property type="molecule type" value="Genomic_DNA"/>
</dbReference>
<protein>
    <submittedName>
        <fullName evidence="1">Uncharacterized protein</fullName>
    </submittedName>
</protein>
<proteinExistence type="predicted"/>
<comment type="caution">
    <text evidence="1">The sequence shown here is derived from an EMBL/GenBank/DDBJ whole genome shotgun (WGS) entry which is preliminary data.</text>
</comment>
<accession>A0A8S1U4H7</accession>
<organism evidence="1 2">
    <name type="scientific">Paramecium octaurelia</name>
    <dbReference type="NCBI Taxonomy" id="43137"/>
    <lineage>
        <taxon>Eukaryota</taxon>
        <taxon>Sar</taxon>
        <taxon>Alveolata</taxon>
        <taxon>Ciliophora</taxon>
        <taxon>Intramacronucleata</taxon>
        <taxon>Oligohymenophorea</taxon>
        <taxon>Peniculida</taxon>
        <taxon>Parameciidae</taxon>
        <taxon>Paramecium</taxon>
    </lineage>
</organism>
<keyword evidence="2" id="KW-1185">Reference proteome</keyword>
<dbReference type="Proteomes" id="UP000683925">
    <property type="component" value="Unassembled WGS sequence"/>
</dbReference>
<name>A0A8S1U4H7_PAROT</name>
<reference evidence="1" key="1">
    <citation type="submission" date="2021-01" db="EMBL/GenBank/DDBJ databases">
        <authorList>
            <consortium name="Genoscope - CEA"/>
            <person name="William W."/>
        </authorList>
    </citation>
    <scope>NUCLEOTIDE SEQUENCE</scope>
</reference>
<dbReference type="AlphaFoldDB" id="A0A8S1U4H7"/>
<evidence type="ECO:0000313" key="1">
    <source>
        <dbReference type="EMBL" id="CAD8159740.1"/>
    </source>
</evidence>
<gene>
    <name evidence="1" type="ORF">POCTA_138.1.T0370140</name>
</gene>
<evidence type="ECO:0000313" key="2">
    <source>
        <dbReference type="Proteomes" id="UP000683925"/>
    </source>
</evidence>